<keyword evidence="2" id="KW-1185">Reference proteome</keyword>
<protein>
    <submittedName>
        <fullName evidence="1">Uncharacterized protein</fullName>
    </submittedName>
</protein>
<dbReference type="EMBL" id="JARJCW010000063">
    <property type="protein sequence ID" value="KAJ7200412.1"/>
    <property type="molecule type" value="Genomic_DNA"/>
</dbReference>
<organism evidence="1 2">
    <name type="scientific">Mycena pura</name>
    <dbReference type="NCBI Taxonomy" id="153505"/>
    <lineage>
        <taxon>Eukaryota</taxon>
        <taxon>Fungi</taxon>
        <taxon>Dikarya</taxon>
        <taxon>Basidiomycota</taxon>
        <taxon>Agaricomycotina</taxon>
        <taxon>Agaricomycetes</taxon>
        <taxon>Agaricomycetidae</taxon>
        <taxon>Agaricales</taxon>
        <taxon>Marasmiineae</taxon>
        <taxon>Mycenaceae</taxon>
        <taxon>Mycena</taxon>
    </lineage>
</organism>
<dbReference type="Proteomes" id="UP001219525">
    <property type="component" value="Unassembled WGS sequence"/>
</dbReference>
<name>A0AAD6V2J3_9AGAR</name>
<evidence type="ECO:0000313" key="2">
    <source>
        <dbReference type="Proteomes" id="UP001219525"/>
    </source>
</evidence>
<evidence type="ECO:0000313" key="1">
    <source>
        <dbReference type="EMBL" id="KAJ7200412.1"/>
    </source>
</evidence>
<dbReference type="AlphaFoldDB" id="A0AAD6V2J3"/>
<sequence length="283" mass="31963">MNALPADTRMGVPAASIDSTPLRNRQLAKITVKRLADGRFYKAMLPGQRGRSEATMTLVGILGDKDLPPVRREQARANKAHLLRRQSANVYGFDYGTFEQAVQNIAHIDYKFITFVCHRGQDAGCSVREAEDDKGRPINFRTQYFTVGRHANPDHRVPFEKAVDPHNVLKDLESNTIVHSGDNDVIYLEYKDDRHRVKDPASFRTGDVVEVGFAMVAYRNFLAETGEHYKCYLVMRSLTLLDLSVAMEHHIANVSNKHMKAVQSKRGEGAKCMIDDESDEEEI</sequence>
<proteinExistence type="predicted"/>
<gene>
    <name evidence="1" type="ORF">GGX14DRAFT_400754</name>
</gene>
<reference evidence="1" key="1">
    <citation type="submission" date="2023-03" db="EMBL/GenBank/DDBJ databases">
        <title>Massive genome expansion in bonnet fungi (Mycena s.s.) driven by repeated elements and novel gene families across ecological guilds.</title>
        <authorList>
            <consortium name="Lawrence Berkeley National Laboratory"/>
            <person name="Harder C.B."/>
            <person name="Miyauchi S."/>
            <person name="Viragh M."/>
            <person name="Kuo A."/>
            <person name="Thoen E."/>
            <person name="Andreopoulos B."/>
            <person name="Lu D."/>
            <person name="Skrede I."/>
            <person name="Drula E."/>
            <person name="Henrissat B."/>
            <person name="Morin E."/>
            <person name="Kohler A."/>
            <person name="Barry K."/>
            <person name="LaButti K."/>
            <person name="Morin E."/>
            <person name="Salamov A."/>
            <person name="Lipzen A."/>
            <person name="Mereny Z."/>
            <person name="Hegedus B."/>
            <person name="Baldrian P."/>
            <person name="Stursova M."/>
            <person name="Weitz H."/>
            <person name="Taylor A."/>
            <person name="Grigoriev I.V."/>
            <person name="Nagy L.G."/>
            <person name="Martin F."/>
            <person name="Kauserud H."/>
        </authorList>
    </citation>
    <scope>NUCLEOTIDE SEQUENCE</scope>
    <source>
        <strain evidence="1">9144</strain>
    </source>
</reference>
<accession>A0AAD6V2J3</accession>
<comment type="caution">
    <text evidence="1">The sequence shown here is derived from an EMBL/GenBank/DDBJ whole genome shotgun (WGS) entry which is preliminary data.</text>
</comment>